<evidence type="ECO:0000259" key="2">
    <source>
        <dbReference type="Pfam" id="PF08546"/>
    </source>
</evidence>
<dbReference type="GO" id="GO:0008677">
    <property type="term" value="F:2-dehydropantoate 2-reductase activity"/>
    <property type="evidence" value="ECO:0007669"/>
    <property type="project" value="UniProtKB-EC"/>
</dbReference>
<organism evidence="3 4">
    <name type="scientific">Paraconexibacter antarcticus</name>
    <dbReference type="NCBI Taxonomy" id="2949664"/>
    <lineage>
        <taxon>Bacteria</taxon>
        <taxon>Bacillati</taxon>
        <taxon>Actinomycetota</taxon>
        <taxon>Thermoleophilia</taxon>
        <taxon>Solirubrobacterales</taxon>
        <taxon>Paraconexibacteraceae</taxon>
        <taxon>Paraconexibacter</taxon>
    </lineage>
</organism>
<dbReference type="NCBIfam" id="NF005089">
    <property type="entry name" value="PRK06522.1-4"/>
    <property type="match status" value="1"/>
</dbReference>
<protein>
    <submittedName>
        <fullName evidence="3">2-dehydropantoate 2-reductase</fullName>
        <ecNumber evidence="3">1.1.1.169</ecNumber>
    </submittedName>
</protein>
<dbReference type="InterPro" id="IPR013752">
    <property type="entry name" value="KPA_reductase"/>
</dbReference>
<accession>A0ABY5DQS2</accession>
<feature type="domain" description="Ketopantoate reductase N-terminal" evidence="1">
    <location>
        <begin position="12"/>
        <end position="115"/>
    </location>
</feature>
<dbReference type="Proteomes" id="UP001056035">
    <property type="component" value="Chromosome"/>
</dbReference>
<dbReference type="SUPFAM" id="SSF48179">
    <property type="entry name" value="6-phosphogluconate dehydrogenase C-terminal domain-like"/>
    <property type="match status" value="1"/>
</dbReference>
<dbReference type="Gene3D" id="3.40.50.720">
    <property type="entry name" value="NAD(P)-binding Rossmann-like Domain"/>
    <property type="match status" value="1"/>
</dbReference>
<dbReference type="Pfam" id="PF08546">
    <property type="entry name" value="ApbA_C"/>
    <property type="match status" value="1"/>
</dbReference>
<dbReference type="InterPro" id="IPR036291">
    <property type="entry name" value="NAD(P)-bd_dom_sf"/>
</dbReference>
<dbReference type="PANTHER" id="PTHR21708:SF45">
    <property type="entry name" value="2-DEHYDROPANTOATE 2-REDUCTASE"/>
    <property type="match status" value="1"/>
</dbReference>
<dbReference type="Pfam" id="PF02558">
    <property type="entry name" value="ApbA"/>
    <property type="match status" value="1"/>
</dbReference>
<dbReference type="InterPro" id="IPR013332">
    <property type="entry name" value="KPR_N"/>
</dbReference>
<dbReference type="Gene3D" id="1.10.1040.10">
    <property type="entry name" value="N-(1-d-carboxylethyl)-l-norvaline Dehydrogenase, domain 2"/>
    <property type="match status" value="1"/>
</dbReference>
<dbReference type="SUPFAM" id="SSF51735">
    <property type="entry name" value="NAD(P)-binding Rossmann-fold domains"/>
    <property type="match status" value="1"/>
</dbReference>
<sequence length="333" mass="33732">MSAAAPAAAPRVAVMGAGAIGTWMGAALAEAGVDTTLVARGAHLQGLRQQGGARLLGPDGERTVPVRAVATAAEAGGPVDVVIAAVKAHDLVGAAPAMAPLLHDGTVVVAAQNGIPWWWFHGTGDPGRTLAAVDPSGTVAAALPPACALGSVVYLGASIAAPGAVDTRPEAGLILGEPDGTTSPRLELVASLLERAGFPVRRTTDIRAEIFTKLMGNASINLMSVLTRAGLGTMVNDAGTGPIIERLMREITEIAAAAGHPVRLSVEERIAVTRRLGDHKSSTLQDLEAGKRLELDALGAAVVELADIAGVAAPTLRAVYATADLQARSLGLR</sequence>
<evidence type="ECO:0000259" key="1">
    <source>
        <dbReference type="Pfam" id="PF02558"/>
    </source>
</evidence>
<dbReference type="PANTHER" id="PTHR21708">
    <property type="entry name" value="PROBABLE 2-DEHYDROPANTOATE 2-REDUCTASE"/>
    <property type="match status" value="1"/>
</dbReference>
<name>A0ABY5DQS2_9ACTN</name>
<dbReference type="EC" id="1.1.1.169" evidence="3"/>
<dbReference type="RefSeq" id="WP_254569654.1">
    <property type="nucleotide sequence ID" value="NZ_CP098502.1"/>
</dbReference>
<evidence type="ECO:0000313" key="3">
    <source>
        <dbReference type="EMBL" id="UTI62919.1"/>
    </source>
</evidence>
<evidence type="ECO:0000313" key="4">
    <source>
        <dbReference type="Proteomes" id="UP001056035"/>
    </source>
</evidence>
<dbReference type="InterPro" id="IPR013328">
    <property type="entry name" value="6PGD_dom2"/>
</dbReference>
<dbReference type="InterPro" id="IPR051402">
    <property type="entry name" value="KPR-Related"/>
</dbReference>
<dbReference type="EMBL" id="CP098502">
    <property type="protein sequence ID" value="UTI62919.1"/>
    <property type="molecule type" value="Genomic_DNA"/>
</dbReference>
<keyword evidence="3" id="KW-0560">Oxidoreductase</keyword>
<proteinExistence type="predicted"/>
<keyword evidence="4" id="KW-1185">Reference proteome</keyword>
<feature type="domain" description="Ketopantoate reductase C-terminal" evidence="2">
    <location>
        <begin position="205"/>
        <end position="322"/>
    </location>
</feature>
<gene>
    <name evidence="3" type="ORF">NBH00_16320</name>
</gene>
<reference evidence="3 4" key="1">
    <citation type="submission" date="2022-06" db="EMBL/GenBank/DDBJ databases">
        <title>Paraconexibacter antarcticus.</title>
        <authorList>
            <person name="Kim C.S."/>
        </authorList>
    </citation>
    <scope>NUCLEOTIDE SEQUENCE [LARGE SCALE GENOMIC DNA]</scope>
    <source>
        <strain evidence="3 4">02-257</strain>
    </source>
</reference>
<dbReference type="InterPro" id="IPR008927">
    <property type="entry name" value="6-PGluconate_DH-like_C_sf"/>
</dbReference>